<comment type="caution">
    <text evidence="1">The sequence shown here is derived from an EMBL/GenBank/DDBJ whole genome shotgun (WGS) entry which is preliminary data.</text>
</comment>
<organism evidence="1 2">
    <name type="scientific">Caerostris darwini</name>
    <dbReference type="NCBI Taxonomy" id="1538125"/>
    <lineage>
        <taxon>Eukaryota</taxon>
        <taxon>Metazoa</taxon>
        <taxon>Ecdysozoa</taxon>
        <taxon>Arthropoda</taxon>
        <taxon>Chelicerata</taxon>
        <taxon>Arachnida</taxon>
        <taxon>Araneae</taxon>
        <taxon>Araneomorphae</taxon>
        <taxon>Entelegynae</taxon>
        <taxon>Araneoidea</taxon>
        <taxon>Araneidae</taxon>
        <taxon>Caerostris</taxon>
    </lineage>
</organism>
<dbReference type="AlphaFoldDB" id="A0AAV4QK67"/>
<dbReference type="EMBL" id="BPLQ01004710">
    <property type="protein sequence ID" value="GIY10078.1"/>
    <property type="molecule type" value="Genomic_DNA"/>
</dbReference>
<gene>
    <name evidence="1" type="ORF">CDAR_550791</name>
</gene>
<evidence type="ECO:0000313" key="2">
    <source>
        <dbReference type="Proteomes" id="UP001054837"/>
    </source>
</evidence>
<evidence type="ECO:0000313" key="1">
    <source>
        <dbReference type="EMBL" id="GIY10078.1"/>
    </source>
</evidence>
<proteinExistence type="predicted"/>
<protein>
    <submittedName>
        <fullName evidence="1">Uncharacterized protein</fullName>
    </submittedName>
</protein>
<reference evidence="1 2" key="1">
    <citation type="submission" date="2021-06" db="EMBL/GenBank/DDBJ databases">
        <title>Caerostris darwini draft genome.</title>
        <authorList>
            <person name="Kono N."/>
            <person name="Arakawa K."/>
        </authorList>
    </citation>
    <scope>NUCLEOTIDE SEQUENCE [LARGE SCALE GENOMIC DNA]</scope>
</reference>
<dbReference type="Proteomes" id="UP001054837">
    <property type="component" value="Unassembled WGS sequence"/>
</dbReference>
<sequence length="103" mass="11952">MWYIIIFGIIIPPDLKKGGVQEVAVGYETLESAMKLWVEKCNQNRLQAWIISENQIDSFTRKESADLKPDDRVDEKRQIFPIFNLSFLLRAWFCPAFIGLTSV</sequence>
<keyword evidence="2" id="KW-1185">Reference proteome</keyword>
<accession>A0AAV4QK67</accession>
<name>A0AAV4QK67_9ARAC</name>